<dbReference type="GO" id="GO:0000978">
    <property type="term" value="F:RNA polymerase II cis-regulatory region sequence-specific DNA binding"/>
    <property type="evidence" value="ECO:0007669"/>
    <property type="project" value="TreeGrafter"/>
</dbReference>
<evidence type="ECO:0000256" key="4">
    <source>
        <dbReference type="ARBA" id="ARBA00022771"/>
    </source>
</evidence>
<evidence type="ECO:0000256" key="11">
    <source>
        <dbReference type="PROSITE-ProRule" id="PRU00042"/>
    </source>
</evidence>
<dbReference type="GO" id="GO:2000177">
    <property type="term" value="P:regulation of neural precursor cell proliferation"/>
    <property type="evidence" value="ECO:0007669"/>
    <property type="project" value="UniProtKB-ARBA"/>
</dbReference>
<feature type="compositionally biased region" description="Low complexity" evidence="12">
    <location>
        <begin position="457"/>
        <end position="466"/>
    </location>
</feature>
<protein>
    <recommendedName>
        <fullName evidence="13">C2H2-type domain-containing protein</fullName>
    </recommendedName>
</protein>
<evidence type="ECO:0000313" key="14">
    <source>
        <dbReference type="EMBL" id="CAL4079237.1"/>
    </source>
</evidence>
<evidence type="ECO:0000313" key="15">
    <source>
        <dbReference type="Proteomes" id="UP001497623"/>
    </source>
</evidence>
<gene>
    <name evidence="14" type="ORF">MNOR_LOCUS10883</name>
</gene>
<evidence type="ECO:0000256" key="6">
    <source>
        <dbReference type="ARBA" id="ARBA00023015"/>
    </source>
</evidence>
<feature type="region of interest" description="Disordered" evidence="12">
    <location>
        <begin position="114"/>
        <end position="141"/>
    </location>
</feature>
<dbReference type="FunFam" id="3.30.160.60:FF:000322">
    <property type="entry name" value="GDNF-inducible zinc finger protein 1"/>
    <property type="match status" value="1"/>
</dbReference>
<dbReference type="FunFam" id="3.30.160.60:FF:001289">
    <property type="entry name" value="Zinc finger protein 574"/>
    <property type="match status" value="1"/>
</dbReference>
<dbReference type="InterPro" id="IPR050527">
    <property type="entry name" value="Snail/Krueppel_Znf"/>
</dbReference>
<dbReference type="SUPFAM" id="SSF57667">
    <property type="entry name" value="beta-beta-alpha zinc fingers"/>
    <property type="match status" value="3"/>
</dbReference>
<keyword evidence="6" id="KW-0805">Transcription regulation</keyword>
<dbReference type="PROSITE" id="PS50157">
    <property type="entry name" value="ZINC_FINGER_C2H2_2"/>
    <property type="match status" value="5"/>
</dbReference>
<dbReference type="GO" id="GO:0008270">
    <property type="term" value="F:zinc ion binding"/>
    <property type="evidence" value="ECO:0007669"/>
    <property type="project" value="UniProtKB-KW"/>
</dbReference>
<keyword evidence="2" id="KW-0479">Metal-binding</keyword>
<dbReference type="GO" id="GO:0005634">
    <property type="term" value="C:nucleus"/>
    <property type="evidence" value="ECO:0007669"/>
    <property type="project" value="UniProtKB-SubCell"/>
</dbReference>
<dbReference type="EMBL" id="CAXKWB010005606">
    <property type="protein sequence ID" value="CAL4079237.1"/>
    <property type="molecule type" value="Genomic_DNA"/>
</dbReference>
<feature type="domain" description="C2H2-type" evidence="13">
    <location>
        <begin position="288"/>
        <end position="315"/>
    </location>
</feature>
<evidence type="ECO:0000256" key="12">
    <source>
        <dbReference type="SAM" id="MobiDB-lite"/>
    </source>
</evidence>
<comment type="subcellular location">
    <subcellularLocation>
        <location evidence="1">Nucleus</location>
    </subcellularLocation>
</comment>
<feature type="compositionally biased region" description="Basic and acidic residues" evidence="12">
    <location>
        <begin position="35"/>
        <end position="45"/>
    </location>
</feature>
<keyword evidence="8" id="KW-0804">Transcription</keyword>
<comment type="caution">
    <text evidence="14">The sequence shown here is derived from an EMBL/GenBank/DDBJ whole genome shotgun (WGS) entry which is preliminary data.</text>
</comment>
<keyword evidence="9" id="KW-0539">Nucleus</keyword>
<evidence type="ECO:0000256" key="2">
    <source>
        <dbReference type="ARBA" id="ARBA00022723"/>
    </source>
</evidence>
<dbReference type="InterPro" id="IPR013087">
    <property type="entry name" value="Znf_C2H2_type"/>
</dbReference>
<evidence type="ECO:0000256" key="1">
    <source>
        <dbReference type="ARBA" id="ARBA00004123"/>
    </source>
</evidence>
<keyword evidence="7" id="KW-0238">DNA-binding</keyword>
<feature type="region of interest" description="Disordered" evidence="12">
    <location>
        <begin position="432"/>
        <end position="471"/>
    </location>
</feature>
<dbReference type="Pfam" id="PF13894">
    <property type="entry name" value="zf-C2H2_4"/>
    <property type="match status" value="1"/>
</dbReference>
<feature type="non-terminal residue" evidence="14">
    <location>
        <position position="1"/>
    </location>
</feature>
<feature type="compositionally biased region" description="Pro residues" evidence="12">
    <location>
        <begin position="266"/>
        <end position="276"/>
    </location>
</feature>
<evidence type="ECO:0000256" key="3">
    <source>
        <dbReference type="ARBA" id="ARBA00022737"/>
    </source>
</evidence>
<evidence type="ECO:0000256" key="5">
    <source>
        <dbReference type="ARBA" id="ARBA00022833"/>
    </source>
</evidence>
<comment type="similarity">
    <text evidence="10">Belongs to the snail C2H2-type zinc-finger protein family.</text>
</comment>
<reference evidence="14 15" key="1">
    <citation type="submission" date="2024-05" db="EMBL/GenBank/DDBJ databases">
        <authorList>
            <person name="Wallberg A."/>
        </authorList>
    </citation>
    <scope>NUCLEOTIDE SEQUENCE [LARGE SCALE GENOMIC DNA]</scope>
</reference>
<keyword evidence="4 11" id="KW-0863">Zinc-finger</keyword>
<keyword evidence="3" id="KW-0677">Repeat</keyword>
<name>A0AAV2QDL9_MEGNR</name>
<feature type="region of interest" description="Disordered" evidence="12">
    <location>
        <begin position="246"/>
        <end position="289"/>
    </location>
</feature>
<organism evidence="14 15">
    <name type="scientific">Meganyctiphanes norvegica</name>
    <name type="common">Northern krill</name>
    <name type="synonym">Thysanopoda norvegica</name>
    <dbReference type="NCBI Taxonomy" id="48144"/>
    <lineage>
        <taxon>Eukaryota</taxon>
        <taxon>Metazoa</taxon>
        <taxon>Ecdysozoa</taxon>
        <taxon>Arthropoda</taxon>
        <taxon>Crustacea</taxon>
        <taxon>Multicrustacea</taxon>
        <taxon>Malacostraca</taxon>
        <taxon>Eumalacostraca</taxon>
        <taxon>Eucarida</taxon>
        <taxon>Euphausiacea</taxon>
        <taxon>Euphausiidae</taxon>
        <taxon>Meganyctiphanes</taxon>
    </lineage>
</organism>
<dbReference type="FunFam" id="3.30.160.60:FF:000043">
    <property type="entry name" value="Scratch family zinc finger 2"/>
    <property type="match status" value="1"/>
</dbReference>
<sequence>VLTKEGVEERPYNSPPAVKQEPQLTHHVLQNMKYEQQHPEPHQEEQEVSSLSPYHHRQQQDDPSRPQQHTYMHYYQRHRGDTHQQTYFKTGGGATCGSDVVEGMSLTPLTAAQTEAMPGPSSPPGGSTPWPPSPEGPPTDSLTLLADIALVCADKPWLHALRPEDLPPHYRQEAMQGTTYSTVPQPSHEDIQTSSTQYFSSSEVDTTTQQTYEAASQYGYNTVVREVTPVTTPVLELDAHTTIITVTGHEEQPLNLSTSPRASPEPETPTPPTTPPPEEDPTATRDAHVCPECGRTYSTSSNLARHRQTHRSPDDKRVARRCPYCEKVYVSTPAFSQHMRTHNQGCKCPTCGKCFSRPWLLQGHIRTHTGEKPFCCNMCGKSFADKSNLRAHVQTHSSVKPYSCNRCGKAFALKSYLYKHEESSSCMKLHRAMGRGDTHSDNSLREMTPTPPPEEPLPTTQHQQQPSCAGPIRVRSRPMHTVAILRTSQHGIAARAH</sequence>
<evidence type="ECO:0000256" key="9">
    <source>
        <dbReference type="ARBA" id="ARBA00023242"/>
    </source>
</evidence>
<evidence type="ECO:0000256" key="10">
    <source>
        <dbReference type="ARBA" id="ARBA00037948"/>
    </source>
</evidence>
<feature type="domain" description="C2H2-type" evidence="13">
    <location>
        <begin position="346"/>
        <end position="373"/>
    </location>
</feature>
<dbReference type="GO" id="GO:0055059">
    <property type="term" value="P:asymmetric neuroblast division"/>
    <property type="evidence" value="ECO:0007669"/>
    <property type="project" value="UniProtKB-ARBA"/>
</dbReference>
<dbReference type="GO" id="GO:0060562">
    <property type="term" value="P:epithelial tube morphogenesis"/>
    <property type="evidence" value="ECO:0007669"/>
    <property type="project" value="UniProtKB-ARBA"/>
</dbReference>
<feature type="domain" description="C2H2-type" evidence="13">
    <location>
        <begin position="320"/>
        <end position="342"/>
    </location>
</feature>
<dbReference type="PANTHER" id="PTHR24388">
    <property type="entry name" value="ZINC FINGER PROTEIN"/>
    <property type="match status" value="1"/>
</dbReference>
<feature type="domain" description="C2H2-type" evidence="13">
    <location>
        <begin position="374"/>
        <end position="401"/>
    </location>
</feature>
<dbReference type="PANTHER" id="PTHR24388:SF100">
    <property type="entry name" value="ZINC FINGER PROTEIN 423"/>
    <property type="match status" value="1"/>
</dbReference>
<keyword evidence="5" id="KW-0862">Zinc</keyword>
<dbReference type="InterPro" id="IPR036236">
    <property type="entry name" value="Znf_C2H2_sf"/>
</dbReference>
<dbReference type="Gene3D" id="3.30.160.60">
    <property type="entry name" value="Classic Zinc Finger"/>
    <property type="match status" value="4"/>
</dbReference>
<dbReference type="FunFam" id="3.30.160.60:FF:000207">
    <property type="entry name" value="zinc finger protein SNAI2"/>
    <property type="match status" value="1"/>
</dbReference>
<proteinExistence type="inferred from homology"/>
<evidence type="ECO:0000256" key="7">
    <source>
        <dbReference type="ARBA" id="ARBA00023125"/>
    </source>
</evidence>
<accession>A0AAV2QDL9</accession>
<dbReference type="PROSITE" id="PS00028">
    <property type="entry name" value="ZINC_FINGER_C2H2_1"/>
    <property type="match status" value="4"/>
</dbReference>
<keyword evidence="15" id="KW-1185">Reference proteome</keyword>
<dbReference type="GO" id="GO:0000981">
    <property type="term" value="F:DNA-binding transcription factor activity, RNA polymerase II-specific"/>
    <property type="evidence" value="ECO:0007669"/>
    <property type="project" value="TreeGrafter"/>
</dbReference>
<evidence type="ECO:0000256" key="8">
    <source>
        <dbReference type="ARBA" id="ARBA00023163"/>
    </source>
</evidence>
<feature type="region of interest" description="Disordered" evidence="12">
    <location>
        <begin position="1"/>
        <end position="67"/>
    </location>
</feature>
<feature type="domain" description="C2H2-type" evidence="13">
    <location>
        <begin position="402"/>
        <end position="430"/>
    </location>
</feature>
<dbReference type="Proteomes" id="UP001497623">
    <property type="component" value="Unassembled WGS sequence"/>
</dbReference>
<dbReference type="Pfam" id="PF00096">
    <property type="entry name" value="zf-C2H2"/>
    <property type="match status" value="4"/>
</dbReference>
<feature type="compositionally biased region" description="Basic and acidic residues" evidence="12">
    <location>
        <begin position="434"/>
        <end position="444"/>
    </location>
</feature>
<evidence type="ECO:0000259" key="13">
    <source>
        <dbReference type="PROSITE" id="PS50157"/>
    </source>
</evidence>
<dbReference type="SMART" id="SM00355">
    <property type="entry name" value="ZnF_C2H2"/>
    <property type="match status" value="5"/>
</dbReference>
<dbReference type="AlphaFoldDB" id="A0AAV2QDL9"/>
<feature type="compositionally biased region" description="Basic and acidic residues" evidence="12">
    <location>
        <begin position="1"/>
        <end position="11"/>
    </location>
</feature>